<evidence type="ECO:0000313" key="11">
    <source>
        <dbReference type="Proteomes" id="UP000266042"/>
    </source>
</evidence>
<sequence>MHEEKLQEIKDKLFTFSALASSMIEKSTRAIVTKDEALAREVIDVDEPMANEFDHAIERETINFIALYQPEAHTLRSVYMYAKIGTDLERLADHGVNIAESAQYLIARPDIKPYIDIPRMSEEARKMLADAMTAFSTQNTRLAIDVVERDDIVDQLDQQVLRELLTYMMADPSTIDRALQVLFVSGNLERVADLATNIAEDVVFATSGRLIRHNRLSKEELDKLG</sequence>
<name>A0A398DR99_9BACT</name>
<gene>
    <name evidence="10" type="primary">phoU</name>
    <name evidence="10" type="ORF">SMC3_01690</name>
</gene>
<feature type="domain" description="PhoU" evidence="9">
    <location>
        <begin position="17"/>
        <end position="101"/>
    </location>
</feature>
<comment type="function">
    <text evidence="7 8">Plays a role in the regulation of phosphate uptake.</text>
</comment>
<dbReference type="FunFam" id="1.20.58.220:FF:000004">
    <property type="entry name" value="Phosphate-specific transport system accessory protein PhoU"/>
    <property type="match status" value="1"/>
</dbReference>
<evidence type="ECO:0000259" key="9">
    <source>
        <dbReference type="Pfam" id="PF01895"/>
    </source>
</evidence>
<evidence type="ECO:0000256" key="2">
    <source>
        <dbReference type="ARBA" id="ARBA00008107"/>
    </source>
</evidence>
<dbReference type="InterPro" id="IPR026022">
    <property type="entry name" value="PhoU_dom"/>
</dbReference>
<dbReference type="Pfam" id="PF01895">
    <property type="entry name" value="PhoU"/>
    <property type="match status" value="2"/>
</dbReference>
<dbReference type="GO" id="GO:0006817">
    <property type="term" value="P:phosphate ion transport"/>
    <property type="evidence" value="ECO:0007669"/>
    <property type="project" value="UniProtKB-KW"/>
</dbReference>
<keyword evidence="5 8" id="KW-0963">Cytoplasm</keyword>
<dbReference type="NCBIfam" id="TIGR02135">
    <property type="entry name" value="phoU_full"/>
    <property type="match status" value="1"/>
</dbReference>
<feature type="domain" description="PhoU" evidence="9">
    <location>
        <begin position="117"/>
        <end position="202"/>
    </location>
</feature>
<dbReference type="GO" id="GO:0045936">
    <property type="term" value="P:negative regulation of phosphate metabolic process"/>
    <property type="evidence" value="ECO:0007669"/>
    <property type="project" value="InterPro"/>
</dbReference>
<evidence type="ECO:0000313" key="10">
    <source>
        <dbReference type="EMBL" id="RIE14608.1"/>
    </source>
</evidence>
<keyword evidence="6 8" id="KW-0592">Phosphate transport</keyword>
<dbReference type="EMBL" id="QXIW01000010">
    <property type="protein sequence ID" value="RIE14608.1"/>
    <property type="molecule type" value="Genomic_DNA"/>
</dbReference>
<evidence type="ECO:0000256" key="8">
    <source>
        <dbReference type="PIRNR" id="PIRNR003107"/>
    </source>
</evidence>
<dbReference type="GO" id="GO:0030643">
    <property type="term" value="P:intracellular phosphate ion homeostasis"/>
    <property type="evidence" value="ECO:0007669"/>
    <property type="project" value="InterPro"/>
</dbReference>
<dbReference type="Gene3D" id="1.20.58.220">
    <property type="entry name" value="Phosphate transport system protein phou homolog 2, domain 2"/>
    <property type="match status" value="2"/>
</dbReference>
<evidence type="ECO:0000256" key="3">
    <source>
        <dbReference type="ARBA" id="ARBA00011738"/>
    </source>
</evidence>
<dbReference type="InterPro" id="IPR028366">
    <property type="entry name" value="PhoU"/>
</dbReference>
<dbReference type="PANTHER" id="PTHR42930">
    <property type="entry name" value="PHOSPHATE-SPECIFIC TRANSPORT SYSTEM ACCESSORY PROTEIN PHOU"/>
    <property type="match status" value="1"/>
</dbReference>
<comment type="subunit">
    <text evidence="3 8">Homodimer.</text>
</comment>
<accession>A0A398DR99</accession>
<evidence type="ECO:0000256" key="7">
    <source>
        <dbReference type="ARBA" id="ARBA00056181"/>
    </source>
</evidence>
<dbReference type="SUPFAM" id="SSF109755">
    <property type="entry name" value="PhoU-like"/>
    <property type="match status" value="1"/>
</dbReference>
<comment type="caution">
    <text evidence="10">The sequence shown here is derived from an EMBL/GenBank/DDBJ whole genome shotgun (WGS) entry which is preliminary data.</text>
</comment>
<dbReference type="AlphaFoldDB" id="A0A398DR99"/>
<dbReference type="RefSeq" id="WP_119089748.1">
    <property type="nucleotide sequence ID" value="NZ_QXIW01000010.1"/>
</dbReference>
<organism evidence="10 11">
    <name type="scientific">Candidatus Cryosericum hinesii</name>
    <dbReference type="NCBI Taxonomy" id="2290915"/>
    <lineage>
        <taxon>Bacteria</taxon>
        <taxon>Pseudomonadati</taxon>
        <taxon>Caldisericota/Cryosericota group</taxon>
        <taxon>Candidatus Cryosericota</taxon>
        <taxon>Candidatus Cryosericia</taxon>
        <taxon>Candidatus Cryosericales</taxon>
        <taxon>Candidatus Cryosericaceae</taxon>
        <taxon>Candidatus Cryosericum</taxon>
    </lineage>
</organism>
<evidence type="ECO:0000256" key="1">
    <source>
        <dbReference type="ARBA" id="ARBA00004496"/>
    </source>
</evidence>
<protein>
    <recommendedName>
        <fullName evidence="8">Phosphate-specific transport system accessory protein PhoU</fullName>
    </recommendedName>
</protein>
<evidence type="ECO:0000256" key="4">
    <source>
        <dbReference type="ARBA" id="ARBA00022448"/>
    </source>
</evidence>
<evidence type="ECO:0000256" key="5">
    <source>
        <dbReference type="ARBA" id="ARBA00022490"/>
    </source>
</evidence>
<evidence type="ECO:0000256" key="6">
    <source>
        <dbReference type="ARBA" id="ARBA00022592"/>
    </source>
</evidence>
<reference evidence="10 11" key="1">
    <citation type="submission" date="2018-09" db="EMBL/GenBank/DDBJ databases">
        <title>Discovery and Ecogenomic Context for Candidatus Cryosericales, a Global Caldiserica Order Active in Thawing Permafrost.</title>
        <authorList>
            <person name="Martinez M.A."/>
            <person name="Woodcroft B.J."/>
            <person name="Ignacio Espinoza J.C."/>
            <person name="Zayed A."/>
            <person name="Singleton C.M."/>
            <person name="Boyd J."/>
            <person name="Li Y.-F."/>
            <person name="Purvine S."/>
            <person name="Maughan H."/>
            <person name="Hodgkins S.B."/>
            <person name="Anderson D."/>
            <person name="Sederholm M."/>
            <person name="Temperton B."/>
            <person name="Saleska S.R."/>
            <person name="Tyson G.W."/>
            <person name="Rich V.I."/>
        </authorList>
    </citation>
    <scope>NUCLEOTIDE SEQUENCE [LARGE SCALE GENOMIC DNA]</scope>
    <source>
        <strain evidence="10 11">SMC3</strain>
    </source>
</reference>
<dbReference type="Proteomes" id="UP000266042">
    <property type="component" value="Unassembled WGS sequence"/>
</dbReference>
<dbReference type="PIRSF" id="PIRSF003107">
    <property type="entry name" value="PhoU"/>
    <property type="match status" value="1"/>
</dbReference>
<dbReference type="GO" id="GO:0005737">
    <property type="term" value="C:cytoplasm"/>
    <property type="evidence" value="ECO:0007669"/>
    <property type="project" value="UniProtKB-SubCell"/>
</dbReference>
<dbReference type="InterPro" id="IPR038078">
    <property type="entry name" value="PhoU-like_sf"/>
</dbReference>
<dbReference type="PANTHER" id="PTHR42930:SF3">
    <property type="entry name" value="PHOSPHATE-SPECIFIC TRANSPORT SYSTEM ACCESSORY PROTEIN PHOU"/>
    <property type="match status" value="1"/>
</dbReference>
<comment type="subcellular location">
    <subcellularLocation>
        <location evidence="1 8">Cytoplasm</location>
    </subcellularLocation>
</comment>
<proteinExistence type="inferred from homology"/>
<comment type="similarity">
    <text evidence="2 8">Belongs to the PhoU family.</text>
</comment>
<keyword evidence="4 8" id="KW-0813">Transport</keyword>